<accession>A0A1J4N5K3</accession>
<dbReference type="OrthoDB" id="9778801at2"/>
<organism evidence="1 2">
    <name type="scientific">Nocardioides luteus</name>
    <dbReference type="NCBI Taxonomy" id="1844"/>
    <lineage>
        <taxon>Bacteria</taxon>
        <taxon>Bacillati</taxon>
        <taxon>Actinomycetota</taxon>
        <taxon>Actinomycetes</taxon>
        <taxon>Propionibacteriales</taxon>
        <taxon>Nocardioidaceae</taxon>
        <taxon>Nocardioides</taxon>
    </lineage>
</organism>
<protein>
    <recommendedName>
        <fullName evidence="3">DUF1365 domain-containing protein</fullName>
    </recommendedName>
</protein>
<dbReference type="Pfam" id="PF07103">
    <property type="entry name" value="DUF1365"/>
    <property type="match status" value="1"/>
</dbReference>
<dbReference type="PANTHER" id="PTHR33973">
    <property type="entry name" value="OS07G0153300 PROTEIN"/>
    <property type="match status" value="1"/>
</dbReference>
<proteinExistence type="predicted"/>
<gene>
    <name evidence="1" type="ORF">UG56_010985</name>
</gene>
<keyword evidence="2" id="KW-1185">Reference proteome</keyword>
<evidence type="ECO:0000313" key="2">
    <source>
        <dbReference type="Proteomes" id="UP000033772"/>
    </source>
</evidence>
<dbReference type="InterPro" id="IPR010775">
    <property type="entry name" value="DUF1365"/>
</dbReference>
<evidence type="ECO:0008006" key="3">
    <source>
        <dbReference type="Google" id="ProtNLM"/>
    </source>
</evidence>
<dbReference type="STRING" id="1844.UG56_010985"/>
<dbReference type="EMBL" id="JZDQ02000013">
    <property type="protein sequence ID" value="OIJ26819.1"/>
    <property type="molecule type" value="Genomic_DNA"/>
</dbReference>
<name>A0A1J4N5K3_9ACTN</name>
<sequence>MVIPSPVFPEVPALVVGHVSHTRELPLRHAFRHRSYHWLIDVDDLPRLPFWLRPLAGFRVEDHLDGGSSGGGVRGDLGVFLAGRGVDLAPTDRVLMLANARVLGHVFDPLTVFWVQSDDGVLRAVVFEVHNTYGERHAYLIDVDRFGRAHADKTFYVSPFNDMAGTYDIRLQVDPGQVAVAVGLDRDGARVLTATTRGTPEPATHRALLRVSLSHLLMPHRVSALIRFHGIRLWLRRLPLVPRPAAPKETTS</sequence>
<dbReference type="PANTHER" id="PTHR33973:SF4">
    <property type="entry name" value="OS07G0153300 PROTEIN"/>
    <property type="match status" value="1"/>
</dbReference>
<evidence type="ECO:0000313" key="1">
    <source>
        <dbReference type="EMBL" id="OIJ26819.1"/>
    </source>
</evidence>
<dbReference type="Proteomes" id="UP000033772">
    <property type="component" value="Unassembled WGS sequence"/>
</dbReference>
<comment type="caution">
    <text evidence="1">The sequence shown here is derived from an EMBL/GenBank/DDBJ whole genome shotgun (WGS) entry which is preliminary data.</text>
</comment>
<dbReference type="AlphaFoldDB" id="A0A1J4N5K3"/>
<reference evidence="1" key="1">
    <citation type="submission" date="2016-10" db="EMBL/GenBank/DDBJ databases">
        <title>Draft Genome Sequence of Nocardioides luteus Strain BAFB, an Alkane-Degrading Bacterium Isolated from JP-7 Polluted Soil.</title>
        <authorList>
            <person name="Brown L."/>
            <person name="Ruiz O.N."/>
            <person name="Gunasekera T."/>
        </authorList>
    </citation>
    <scope>NUCLEOTIDE SEQUENCE [LARGE SCALE GENOMIC DNA]</scope>
    <source>
        <strain evidence="1">BAFB</strain>
    </source>
</reference>